<name>A0A494XCR5_9BURK</name>
<gene>
    <name evidence="1" type="ORF">D7S86_21245</name>
</gene>
<evidence type="ECO:0000313" key="2">
    <source>
        <dbReference type="Proteomes" id="UP000270342"/>
    </source>
</evidence>
<dbReference type="EMBL" id="RBZU01000011">
    <property type="protein sequence ID" value="RKP48545.1"/>
    <property type="molecule type" value="Genomic_DNA"/>
</dbReference>
<dbReference type="AlphaFoldDB" id="A0A494XCR5"/>
<organism evidence="1 2">
    <name type="scientific">Pararobbsia silviterrae</name>
    <dbReference type="NCBI Taxonomy" id="1792498"/>
    <lineage>
        <taxon>Bacteria</taxon>
        <taxon>Pseudomonadati</taxon>
        <taxon>Pseudomonadota</taxon>
        <taxon>Betaproteobacteria</taxon>
        <taxon>Burkholderiales</taxon>
        <taxon>Burkholderiaceae</taxon>
        <taxon>Pararobbsia</taxon>
    </lineage>
</organism>
<accession>A0A494XCR5</accession>
<sequence>MTRKQYPITRVSISAYDTFDVVARFDVIRDTHMPRMKRRGFAMLDMPTRFSALTSIRDV</sequence>
<protein>
    <submittedName>
        <fullName evidence="1">Uncharacterized protein</fullName>
    </submittedName>
</protein>
<dbReference type="Proteomes" id="UP000270342">
    <property type="component" value="Unassembled WGS sequence"/>
</dbReference>
<evidence type="ECO:0000313" key="1">
    <source>
        <dbReference type="EMBL" id="RKP48545.1"/>
    </source>
</evidence>
<reference evidence="1 2" key="1">
    <citation type="submission" date="2018-10" db="EMBL/GenBank/DDBJ databases">
        <title>Robbsia sp. DHC34, isolated from soil.</title>
        <authorList>
            <person name="Gao Z.-H."/>
            <person name="Qiu L.-H."/>
        </authorList>
    </citation>
    <scope>NUCLEOTIDE SEQUENCE [LARGE SCALE GENOMIC DNA]</scope>
    <source>
        <strain evidence="1 2">DHC34</strain>
    </source>
</reference>
<proteinExistence type="predicted"/>
<comment type="caution">
    <text evidence="1">The sequence shown here is derived from an EMBL/GenBank/DDBJ whole genome shotgun (WGS) entry which is preliminary data.</text>
</comment>
<keyword evidence="2" id="KW-1185">Reference proteome</keyword>